<feature type="binding site" evidence="10">
    <location>
        <position position="601"/>
    </location>
    <ligand>
        <name>Ca(2+)</name>
        <dbReference type="ChEBI" id="CHEBI:29108"/>
    </ligand>
</feature>
<keyword evidence="7 11" id="KW-1015">Disulfide bond</keyword>
<keyword evidence="4 10" id="KW-0479">Metal-binding</keyword>
<keyword evidence="13" id="KW-0812">Transmembrane</keyword>
<sequence length="626" mass="69898">MSSATNMIPKRLSARSLCFAASVVLVVTTLYYLALPDSYSPAPHWAPAPPIQDESSALPDVWEDRAEQVKRAFLHAYRGWETHAAPHDELLPLTNRSSDKFNGWGVTMYDSLDTMILMGLHDEFERALPMIEQANFSLLSLEKSKDRKGRPVPQHAPFFETVIRYLGGLLSAYALSHEPILLQRADDLGRLLAPAFNTTSGFPKYAVNTDTGGVTGSNTGILAEIASCQLEYTFLAQLTGSKEHFDKADRVIQALAQADVTRRGGMFPMRWNLVAGQPMDDILSVGAAADSAHEYLLKQWLLTGQTDDANLQMYLRTTNHILTHLLYLSDDRELLYVTDTSSTAFLPSHKMEHLSCFLPGLLALGAHTLGDRFAALDVPALGTEGLRSHRALEAHDLRSLHLWAAEGLATTCYLMYADQASGLAPDEVTMRPRPKELGVLRFAAGFAGGGAEGGPAGGGRGELWIDAMKRWKDGGAEGAPPGVGMKYPKRYTMDGALAKETDYYTRRDEYFLRPETVESFYIMWRVTGNPIWRERGWEIFESIERETKTDSGYASVKDLYLSPATQKDDMPSYFLAETLKYLYLLFHEDDLVPLDKWVFNTEAHPFPIFTWSDWERRKFGIAKPSS</sequence>
<keyword evidence="6 10" id="KW-0106">Calcium</keyword>
<dbReference type="InterPro" id="IPR001382">
    <property type="entry name" value="Glyco_hydro_47"/>
</dbReference>
<dbReference type="EMBL" id="KV722653">
    <property type="protein sequence ID" value="OCH84615.1"/>
    <property type="molecule type" value="Genomic_DNA"/>
</dbReference>
<dbReference type="InterPro" id="IPR012341">
    <property type="entry name" value="6hp_glycosidase-like_sf"/>
</dbReference>
<evidence type="ECO:0000313" key="14">
    <source>
        <dbReference type="EMBL" id="OCH84615.1"/>
    </source>
</evidence>
<evidence type="ECO:0000256" key="2">
    <source>
        <dbReference type="ARBA" id="ARBA00004922"/>
    </source>
</evidence>
<feature type="disulfide bond" evidence="11">
    <location>
        <begin position="356"/>
        <end position="412"/>
    </location>
</feature>
<comment type="catalytic activity">
    <reaction evidence="8">
        <text>N(4)-(alpha-D-Man-(1-&gt;2)-alpha-D-Man-(1-&gt;2)-alpha-D-Man-(1-&gt;3)-[alpha-D-Man-(1-&gt;3)-[alpha-D-Man-(1-&gt;2)-alpha-D-Man-(1-&gt;6)]-alpha-D-Man-(1-&gt;6)]-beta-D-Man-(1-&gt;4)-beta-D-GlcNAc-(1-&gt;4)-beta-D-GlcNAc)-L-asparaginyl-[protein] (N-glucan mannose isomer 8A1,2,3B1,3) + 3 H2O = N(4)-(alpha-D-Man-(1-&gt;3)-[alpha-D-Man-(1-&gt;3)-[alpha-D-Man-(1-&gt;6)]-alpha-D-Man-(1-&gt;6)]-beta-D-Man-(1-&gt;4)-beta-D-GlcNAc-(1-&gt;4)-beta-D-GlcNAc)-L-asparaginyl-[protein] (N-glucan mannose isomer 5A1,2) + 3 beta-D-mannose</text>
        <dbReference type="Rhea" id="RHEA:56028"/>
        <dbReference type="Rhea" id="RHEA-COMP:14358"/>
        <dbReference type="Rhea" id="RHEA-COMP:14367"/>
        <dbReference type="ChEBI" id="CHEBI:15377"/>
        <dbReference type="ChEBI" id="CHEBI:28563"/>
        <dbReference type="ChEBI" id="CHEBI:59087"/>
        <dbReference type="ChEBI" id="CHEBI:60628"/>
        <dbReference type="EC" id="3.2.1.113"/>
    </reaction>
</comment>
<comment type="cofactor">
    <cofactor evidence="1 10">
        <name>Ca(2+)</name>
        <dbReference type="ChEBI" id="CHEBI:29108"/>
    </cofactor>
</comment>
<dbReference type="OrthoDB" id="8118055at2759"/>
<dbReference type="GO" id="GO:0005783">
    <property type="term" value="C:endoplasmic reticulum"/>
    <property type="evidence" value="ECO:0007669"/>
    <property type="project" value="TreeGrafter"/>
</dbReference>
<comment type="catalytic activity">
    <reaction evidence="9">
        <text>N(4)-(alpha-D-Man-(1-&gt;2)-alpha-D-Man-(1-&gt;2)-alpha-D-Man-(1-&gt;3)-[alpha-D-Man-(1-&gt;2)-alpha-D-Man-(1-&gt;3)-[alpha-D-Man-(1-&gt;2)-alpha-D-Man-(1-&gt;6)]-alpha-D-Man-(1-&gt;6)]-beta-D-Man-(1-&gt;4)-beta-D-GlcNAc-(1-&gt;4)-beta-D-GlcNAc)-L-asparaginyl-[protein] (N-glucan mannose isomer 9A1,2,3B1,2,3) + 4 H2O = N(4)-(alpha-D-Man-(1-&gt;3)-[alpha-D-Man-(1-&gt;3)-[alpha-D-Man-(1-&gt;6)]-alpha-D-Man-(1-&gt;6)]-beta-D-Man-(1-&gt;4)-beta-D-GlcNAc-(1-&gt;4)-beta-D-GlcNAc)-L-asparaginyl-[protein] (N-glucan mannose isomer 5A1,2) + 4 beta-D-mannose</text>
        <dbReference type="Rhea" id="RHEA:56008"/>
        <dbReference type="Rhea" id="RHEA-COMP:14356"/>
        <dbReference type="Rhea" id="RHEA-COMP:14367"/>
        <dbReference type="ChEBI" id="CHEBI:15377"/>
        <dbReference type="ChEBI" id="CHEBI:28563"/>
        <dbReference type="ChEBI" id="CHEBI:59087"/>
        <dbReference type="ChEBI" id="CHEBI:139493"/>
        <dbReference type="EC" id="3.2.1.113"/>
    </reaction>
</comment>
<comment type="pathway">
    <text evidence="2">Protein modification; protein glycosylation.</text>
</comment>
<feature type="transmembrane region" description="Helical" evidence="13">
    <location>
        <begin position="12"/>
        <end position="34"/>
    </location>
</feature>
<dbReference type="Pfam" id="PF01532">
    <property type="entry name" value="Glyco_hydro_47"/>
    <property type="match status" value="1"/>
</dbReference>
<proteinExistence type="inferred from homology"/>
<accession>A0A8E2ASU9</accession>
<keyword evidence="5 12" id="KW-0378">Hydrolase</keyword>
<dbReference type="GO" id="GO:0004571">
    <property type="term" value="F:mannosyl-oligosaccharide 1,2-alpha-mannosidase activity"/>
    <property type="evidence" value="ECO:0007669"/>
    <property type="project" value="UniProtKB-EC"/>
</dbReference>
<name>A0A8E2ASU9_9APHY</name>
<evidence type="ECO:0000256" key="4">
    <source>
        <dbReference type="ARBA" id="ARBA00022723"/>
    </source>
</evidence>
<evidence type="ECO:0000256" key="7">
    <source>
        <dbReference type="ARBA" id="ARBA00023157"/>
    </source>
</evidence>
<evidence type="ECO:0000256" key="9">
    <source>
        <dbReference type="ARBA" id="ARBA00048605"/>
    </source>
</evidence>
<reference evidence="14 15" key="1">
    <citation type="submission" date="2016-07" db="EMBL/GenBank/DDBJ databases">
        <title>Draft genome of the white-rot fungus Obba rivulosa 3A-2.</title>
        <authorList>
            <consortium name="DOE Joint Genome Institute"/>
            <person name="Miettinen O."/>
            <person name="Riley R."/>
            <person name="Acob R."/>
            <person name="Barry K."/>
            <person name="Cullen D."/>
            <person name="De Vries R."/>
            <person name="Hainaut M."/>
            <person name="Hatakka A."/>
            <person name="Henrissat B."/>
            <person name="Hilden K."/>
            <person name="Kuo R."/>
            <person name="Labutti K."/>
            <person name="Lipzen A."/>
            <person name="Makela M.R."/>
            <person name="Sandor L."/>
            <person name="Spatafora J.W."/>
            <person name="Grigoriev I.V."/>
            <person name="Hibbett D.S."/>
        </authorList>
    </citation>
    <scope>NUCLEOTIDE SEQUENCE [LARGE SCALE GENOMIC DNA]</scope>
    <source>
        <strain evidence="14 15">3A-2</strain>
    </source>
</reference>
<evidence type="ECO:0000256" key="5">
    <source>
        <dbReference type="ARBA" id="ARBA00022801"/>
    </source>
</evidence>
<keyword evidence="12 14" id="KW-0326">Glycosidase</keyword>
<dbReference type="InterPro" id="IPR036026">
    <property type="entry name" value="Seven-hairpin_glycosidases"/>
</dbReference>
<evidence type="ECO:0000256" key="6">
    <source>
        <dbReference type="ARBA" id="ARBA00022837"/>
    </source>
</evidence>
<dbReference type="PANTHER" id="PTHR11742:SF55">
    <property type="entry name" value="ENDOPLASMIC RETICULUM MANNOSYL-OLIGOSACCHARIDE 1,2-ALPHA-MANNOSIDASE"/>
    <property type="match status" value="1"/>
</dbReference>
<dbReference type="InterPro" id="IPR050749">
    <property type="entry name" value="Glycosyl_Hydrolase_47"/>
</dbReference>
<evidence type="ECO:0000256" key="3">
    <source>
        <dbReference type="ARBA" id="ARBA00007658"/>
    </source>
</evidence>
<dbReference type="EC" id="3.2.1.-" evidence="12"/>
<dbReference type="PANTHER" id="PTHR11742">
    <property type="entry name" value="MANNOSYL-OLIGOSACCHARIDE ALPHA-1,2-MANNOSIDASE-RELATED"/>
    <property type="match status" value="1"/>
</dbReference>
<gene>
    <name evidence="14" type="ORF">OBBRIDRAFT_798923</name>
</gene>
<evidence type="ECO:0000313" key="15">
    <source>
        <dbReference type="Proteomes" id="UP000250043"/>
    </source>
</evidence>
<dbReference type="GO" id="GO:0036503">
    <property type="term" value="P:ERAD pathway"/>
    <property type="evidence" value="ECO:0007669"/>
    <property type="project" value="UniProtKB-ARBA"/>
</dbReference>
<dbReference type="GO" id="GO:0005975">
    <property type="term" value="P:carbohydrate metabolic process"/>
    <property type="evidence" value="ECO:0007669"/>
    <property type="project" value="InterPro"/>
</dbReference>
<dbReference type="SUPFAM" id="SSF48225">
    <property type="entry name" value="Seven-hairpin glycosidases"/>
    <property type="match status" value="1"/>
</dbReference>
<dbReference type="Gene3D" id="1.50.10.10">
    <property type="match status" value="1"/>
</dbReference>
<dbReference type="AlphaFoldDB" id="A0A8E2ASU9"/>
<dbReference type="PRINTS" id="PR00747">
    <property type="entry name" value="GLYHDRLASE47"/>
</dbReference>
<keyword evidence="15" id="KW-1185">Reference proteome</keyword>
<comment type="similarity">
    <text evidence="3 12">Belongs to the glycosyl hydrolase 47 family.</text>
</comment>
<evidence type="ECO:0000256" key="11">
    <source>
        <dbReference type="PIRSR" id="PIRSR601382-3"/>
    </source>
</evidence>
<protein>
    <recommendedName>
        <fullName evidence="12">alpha-1,2-Mannosidase</fullName>
        <ecNumber evidence="12">3.2.1.-</ecNumber>
    </recommendedName>
</protein>
<evidence type="ECO:0000256" key="1">
    <source>
        <dbReference type="ARBA" id="ARBA00001913"/>
    </source>
</evidence>
<evidence type="ECO:0000256" key="12">
    <source>
        <dbReference type="RuleBase" id="RU361193"/>
    </source>
</evidence>
<dbReference type="GO" id="GO:0016020">
    <property type="term" value="C:membrane"/>
    <property type="evidence" value="ECO:0007669"/>
    <property type="project" value="InterPro"/>
</dbReference>
<evidence type="ECO:0000256" key="10">
    <source>
        <dbReference type="PIRSR" id="PIRSR601382-2"/>
    </source>
</evidence>
<keyword evidence="13" id="KW-1133">Transmembrane helix</keyword>
<evidence type="ECO:0000256" key="13">
    <source>
        <dbReference type="SAM" id="Phobius"/>
    </source>
</evidence>
<keyword evidence="13" id="KW-0472">Membrane</keyword>
<organism evidence="14 15">
    <name type="scientific">Obba rivulosa</name>
    <dbReference type="NCBI Taxonomy" id="1052685"/>
    <lineage>
        <taxon>Eukaryota</taxon>
        <taxon>Fungi</taxon>
        <taxon>Dikarya</taxon>
        <taxon>Basidiomycota</taxon>
        <taxon>Agaricomycotina</taxon>
        <taxon>Agaricomycetes</taxon>
        <taxon>Polyporales</taxon>
        <taxon>Gelatoporiaceae</taxon>
        <taxon>Obba</taxon>
    </lineage>
</organism>
<dbReference type="Proteomes" id="UP000250043">
    <property type="component" value="Unassembled WGS sequence"/>
</dbReference>
<evidence type="ECO:0000256" key="8">
    <source>
        <dbReference type="ARBA" id="ARBA00047669"/>
    </source>
</evidence>
<dbReference type="GO" id="GO:0005509">
    <property type="term" value="F:calcium ion binding"/>
    <property type="evidence" value="ECO:0007669"/>
    <property type="project" value="InterPro"/>
</dbReference>